<comment type="similarity">
    <text evidence="2 6">Belongs to the UPF0677 family.</text>
</comment>
<evidence type="ECO:0000313" key="9">
    <source>
        <dbReference type="Proteomes" id="UP000094094"/>
    </source>
</evidence>
<name>A0A1D7VX79_9ACTN</name>
<dbReference type="PANTHER" id="PTHR43619:SF2">
    <property type="entry name" value="S-ADENOSYL-L-METHIONINE-DEPENDENT METHYLTRANSFERASES SUPERFAMILY PROTEIN"/>
    <property type="match status" value="1"/>
</dbReference>
<evidence type="ECO:0000256" key="7">
    <source>
        <dbReference type="SAM" id="MobiDB-lite"/>
    </source>
</evidence>
<dbReference type="InterPro" id="IPR007213">
    <property type="entry name" value="Ppm1/Ppm2/Tcmp"/>
</dbReference>
<evidence type="ECO:0000313" key="8">
    <source>
        <dbReference type="EMBL" id="AOP51340.1"/>
    </source>
</evidence>
<dbReference type="SUPFAM" id="SSF53335">
    <property type="entry name" value="S-adenosyl-L-methionine-dependent methyltransferases"/>
    <property type="match status" value="1"/>
</dbReference>
<dbReference type="GO" id="GO:0008168">
    <property type="term" value="F:methyltransferase activity"/>
    <property type="evidence" value="ECO:0007669"/>
    <property type="project" value="UniProtKB-UniRule"/>
</dbReference>
<dbReference type="PANTHER" id="PTHR43619">
    <property type="entry name" value="S-ADENOSYL-L-METHIONINE-DEPENDENT METHYLTRANSFERASE YKTD-RELATED"/>
    <property type="match status" value="1"/>
</dbReference>
<keyword evidence="3 6" id="KW-0489">Methyltransferase</keyword>
<dbReference type="Pfam" id="PF04072">
    <property type="entry name" value="LCM"/>
    <property type="match status" value="1"/>
</dbReference>
<gene>
    <name evidence="8" type="ORF">SL103_19215</name>
</gene>
<dbReference type="AlphaFoldDB" id="A0A1D7VX79"/>
<reference evidence="8 9" key="1">
    <citation type="submission" date="2016-09" db="EMBL/GenBank/DDBJ databases">
        <title>Complete genome sequencing of Streptomyces lydicus 103 and metabolic pathways analysis of antibiotic biosynthesis.</title>
        <authorList>
            <person name="Jia N."/>
            <person name="Ding M.-Z."/>
            <person name="Gao F."/>
            <person name="Yuan Y.-J."/>
        </authorList>
    </citation>
    <scope>NUCLEOTIDE SEQUENCE [LARGE SCALE GENOMIC DNA]</scope>
    <source>
        <strain evidence="8 9">103</strain>
    </source>
</reference>
<evidence type="ECO:0000256" key="2">
    <source>
        <dbReference type="ARBA" id="ARBA00008138"/>
    </source>
</evidence>
<proteinExistence type="inferred from homology"/>
<organism evidence="8 9">
    <name type="scientific">Streptomyces lydicus</name>
    <dbReference type="NCBI Taxonomy" id="47763"/>
    <lineage>
        <taxon>Bacteria</taxon>
        <taxon>Bacillati</taxon>
        <taxon>Actinomycetota</taxon>
        <taxon>Actinomycetes</taxon>
        <taxon>Kitasatosporales</taxon>
        <taxon>Streptomycetaceae</taxon>
        <taxon>Streptomyces</taxon>
    </lineage>
</organism>
<dbReference type="KEGG" id="slc:SL103_19215"/>
<keyword evidence="4 8" id="KW-0808">Transferase</keyword>
<keyword evidence="9" id="KW-1185">Reference proteome</keyword>
<protein>
    <recommendedName>
        <fullName evidence="6">S-adenosyl-L-methionine-dependent methyltransferase</fullName>
        <ecNumber evidence="6">2.1.1.-</ecNumber>
    </recommendedName>
</protein>
<dbReference type="Proteomes" id="UP000094094">
    <property type="component" value="Chromosome"/>
</dbReference>
<dbReference type="InterPro" id="IPR011610">
    <property type="entry name" value="SAM_mthyl_Trfase_ML2640-like"/>
</dbReference>
<dbReference type="Gene3D" id="3.40.50.150">
    <property type="entry name" value="Vaccinia Virus protein VP39"/>
    <property type="match status" value="1"/>
</dbReference>
<dbReference type="NCBIfam" id="TIGR00027">
    <property type="entry name" value="mthyl_TIGR00027"/>
    <property type="match status" value="1"/>
</dbReference>
<evidence type="ECO:0000256" key="5">
    <source>
        <dbReference type="ARBA" id="ARBA00022691"/>
    </source>
</evidence>
<comment type="function">
    <text evidence="1 6">Exhibits S-adenosyl-L-methionine-dependent methyltransferase activity.</text>
</comment>
<evidence type="ECO:0000256" key="1">
    <source>
        <dbReference type="ARBA" id="ARBA00003907"/>
    </source>
</evidence>
<evidence type="ECO:0000256" key="3">
    <source>
        <dbReference type="ARBA" id="ARBA00022603"/>
    </source>
</evidence>
<accession>A0A1D7VX79</accession>
<evidence type="ECO:0000256" key="6">
    <source>
        <dbReference type="RuleBase" id="RU362030"/>
    </source>
</evidence>
<dbReference type="EC" id="2.1.1.-" evidence="6"/>
<evidence type="ECO:0000256" key="4">
    <source>
        <dbReference type="ARBA" id="ARBA00022679"/>
    </source>
</evidence>
<dbReference type="EMBL" id="CP017157">
    <property type="protein sequence ID" value="AOP51340.1"/>
    <property type="molecule type" value="Genomic_DNA"/>
</dbReference>
<dbReference type="GO" id="GO:0032259">
    <property type="term" value="P:methylation"/>
    <property type="evidence" value="ECO:0007669"/>
    <property type="project" value="UniProtKB-KW"/>
</dbReference>
<sequence>MREPDAAAAGGQRPAGSGEPDHTAVRVALWRALHVAADAPPHVLHDEIGLKLADPGRNWRERGDMTMPGISGVRASIVARARFVEDLVAERVEAGAAQYVILGAGLDTFAQRRPEVGSRLTVFEVDQPGTQAWKRRRLAALGYGIPSWLTLVPVDFEAGDSWWERLTAAGFDPRKPTVVASTGVSMYLTPEANTATLRQAAVLAPGSVFATTFLLPLDMYDPDQRQVQEFSMRNAAASGTPFISLYSPEEMRRAALEAGFAKAVHVSPDDLAARYFADRHDGLRPPRAEQFLVAEA</sequence>
<keyword evidence="5 6" id="KW-0949">S-adenosyl-L-methionine</keyword>
<dbReference type="InterPro" id="IPR029063">
    <property type="entry name" value="SAM-dependent_MTases_sf"/>
</dbReference>
<feature type="region of interest" description="Disordered" evidence="7">
    <location>
        <begin position="1"/>
        <end position="21"/>
    </location>
</feature>